<dbReference type="Proteomes" id="UP001497600">
    <property type="component" value="Chromosome C"/>
</dbReference>
<feature type="compositionally biased region" description="Low complexity" evidence="6">
    <location>
        <begin position="179"/>
        <end position="188"/>
    </location>
</feature>
<dbReference type="InterPro" id="IPR008721">
    <property type="entry name" value="ORC6_cyclin_first"/>
</dbReference>
<reference evidence="8 9" key="1">
    <citation type="submission" date="2024-01" db="EMBL/GenBank/DDBJ databases">
        <authorList>
            <consortium name="Genoscope - CEA"/>
            <person name="William W."/>
        </authorList>
    </citation>
    <scope>NUCLEOTIDE SEQUENCE [LARGE SCALE GENOMIC DNA]</scope>
    <source>
        <strain evidence="8 9">29B2s-10</strain>
    </source>
</reference>
<keyword evidence="5" id="KW-0539">Nucleus</keyword>
<accession>A0ABP0E8Z0</accession>
<evidence type="ECO:0000256" key="4">
    <source>
        <dbReference type="ARBA" id="ARBA00023125"/>
    </source>
</evidence>
<evidence type="ECO:0000313" key="9">
    <source>
        <dbReference type="Proteomes" id="UP001497600"/>
    </source>
</evidence>
<feature type="compositionally biased region" description="Polar residues" evidence="6">
    <location>
        <begin position="111"/>
        <end position="124"/>
    </location>
</feature>
<feature type="region of interest" description="Disordered" evidence="6">
    <location>
        <begin position="94"/>
        <end position="189"/>
    </location>
</feature>
<protein>
    <recommendedName>
        <fullName evidence="7">ORC6 first cyclin-like domain-containing protein</fullName>
    </recommendedName>
</protein>
<organism evidence="8 9">
    <name type="scientific">[Candida] anglica</name>
    <dbReference type="NCBI Taxonomy" id="148631"/>
    <lineage>
        <taxon>Eukaryota</taxon>
        <taxon>Fungi</taxon>
        <taxon>Dikarya</taxon>
        <taxon>Ascomycota</taxon>
        <taxon>Saccharomycotina</taxon>
        <taxon>Pichiomycetes</taxon>
        <taxon>Debaryomycetaceae</taxon>
        <taxon>Kurtzmaniella</taxon>
    </lineage>
</organism>
<dbReference type="PIRSF" id="PIRSF022941">
    <property type="entry name" value="ORC6_fun"/>
    <property type="match status" value="1"/>
</dbReference>
<evidence type="ECO:0000256" key="3">
    <source>
        <dbReference type="ARBA" id="ARBA00022705"/>
    </source>
</evidence>
<evidence type="ECO:0000256" key="1">
    <source>
        <dbReference type="ARBA" id="ARBA00004123"/>
    </source>
</evidence>
<evidence type="ECO:0000259" key="7">
    <source>
        <dbReference type="Pfam" id="PF05460"/>
    </source>
</evidence>
<keyword evidence="9" id="KW-1185">Reference proteome</keyword>
<keyword evidence="4" id="KW-0238">DNA-binding</keyword>
<feature type="domain" description="ORC6 first cyclin-like" evidence="7">
    <location>
        <begin position="9"/>
        <end position="92"/>
    </location>
</feature>
<evidence type="ECO:0000256" key="2">
    <source>
        <dbReference type="ARBA" id="ARBA00010840"/>
    </source>
</evidence>
<keyword evidence="3" id="KW-0235">DNA replication</keyword>
<proteinExistence type="inferred from homology"/>
<name>A0ABP0E8Z0_9ASCO</name>
<feature type="compositionally biased region" description="Low complexity" evidence="6">
    <location>
        <begin position="98"/>
        <end position="109"/>
    </location>
</feature>
<dbReference type="EMBL" id="OZ004255">
    <property type="protein sequence ID" value="CAK7900071.1"/>
    <property type="molecule type" value="Genomic_DNA"/>
</dbReference>
<gene>
    <name evidence="8" type="ORF">CAAN4_C05600</name>
</gene>
<evidence type="ECO:0000256" key="5">
    <source>
        <dbReference type="ARBA" id="ARBA00023242"/>
    </source>
</evidence>
<comment type="subcellular location">
    <subcellularLocation>
        <location evidence="1">Nucleus</location>
    </subcellularLocation>
</comment>
<dbReference type="Pfam" id="PF05460">
    <property type="entry name" value="ORC6"/>
    <property type="match status" value="1"/>
</dbReference>
<evidence type="ECO:0000313" key="8">
    <source>
        <dbReference type="EMBL" id="CAK7900071.1"/>
    </source>
</evidence>
<evidence type="ECO:0000256" key="6">
    <source>
        <dbReference type="SAM" id="MobiDB-lite"/>
    </source>
</evidence>
<sequence length="367" mass="41917">MSIQVKQSIKDIIPTQPDPLPAKLIAHTDSLYKLSLSKLPKIPNKAEIARYHICAYLSIEKLRVNLELPEPVQDKIPIQPKLLERVLDDFRVKVMGGSPSSTPKSSPTKNPMLSPTKASHNPKISSPLKRLQELRDEPQTPSKKLKMGSSPSGSKTTPFDMESPFNPKSIVDLAPPDSPSSSVPASPSRSKRVVQIPDLIAFANHFYIPATVTPQLLASFGRIQQKFAKKNEWLLACGMIHATYIRINHRLLEKRIGARSEFQDQLFQYQKGGLMKWNMLIWCNIVDDLVYKENWVRELERQYSSNTRKNLQTSETWEKEQNAKLGPERVLERFGAMIDSSMMFEKKSQQDYYDTWKSRVLEKISIE</sequence>
<dbReference type="InterPro" id="IPR016811">
    <property type="entry name" value="ORC6_fun"/>
</dbReference>
<comment type="similarity">
    <text evidence="2">Belongs to the ORC6 family.</text>
</comment>